<reference evidence="9 10" key="1">
    <citation type="journal article" date="2009" name="Nat. Genet.">
        <title>The genome of the cucumber, Cucumis sativus L.</title>
        <authorList>
            <person name="Huang S."/>
            <person name="Li R."/>
            <person name="Zhang Z."/>
            <person name="Li L."/>
            <person name="Gu X."/>
            <person name="Fan W."/>
            <person name="Lucas W.J."/>
            <person name="Wang X."/>
            <person name="Xie B."/>
            <person name="Ni P."/>
            <person name="Ren Y."/>
            <person name="Zhu H."/>
            <person name="Li J."/>
            <person name="Lin K."/>
            <person name="Jin W."/>
            <person name="Fei Z."/>
            <person name="Li G."/>
            <person name="Staub J."/>
            <person name="Kilian A."/>
            <person name="van der Vossen E.A."/>
            <person name="Wu Y."/>
            <person name="Guo J."/>
            <person name="He J."/>
            <person name="Jia Z."/>
            <person name="Ren Y."/>
            <person name="Tian G."/>
            <person name="Lu Y."/>
            <person name="Ruan J."/>
            <person name="Qian W."/>
            <person name="Wang M."/>
            <person name="Huang Q."/>
            <person name="Li B."/>
            <person name="Xuan Z."/>
            <person name="Cao J."/>
            <person name="Asan"/>
            <person name="Wu Z."/>
            <person name="Zhang J."/>
            <person name="Cai Q."/>
            <person name="Bai Y."/>
            <person name="Zhao B."/>
            <person name="Han Y."/>
            <person name="Li Y."/>
            <person name="Li X."/>
            <person name="Wang S."/>
            <person name="Shi Q."/>
            <person name="Liu S."/>
            <person name="Cho W.K."/>
            <person name="Kim J.Y."/>
            <person name="Xu Y."/>
            <person name="Heller-Uszynska K."/>
            <person name="Miao H."/>
            <person name="Cheng Z."/>
            <person name="Zhang S."/>
            <person name="Wu J."/>
            <person name="Yang Y."/>
            <person name="Kang H."/>
            <person name="Li M."/>
            <person name="Liang H."/>
            <person name="Ren X."/>
            <person name="Shi Z."/>
            <person name="Wen M."/>
            <person name="Jian M."/>
            <person name="Yang H."/>
            <person name="Zhang G."/>
            <person name="Yang Z."/>
            <person name="Chen R."/>
            <person name="Liu S."/>
            <person name="Li J."/>
            <person name="Ma L."/>
            <person name="Liu H."/>
            <person name="Zhou Y."/>
            <person name="Zhao J."/>
            <person name="Fang X."/>
            <person name="Li G."/>
            <person name="Fang L."/>
            <person name="Li Y."/>
            <person name="Liu D."/>
            <person name="Zheng H."/>
            <person name="Zhang Y."/>
            <person name="Qin N."/>
            <person name="Li Z."/>
            <person name="Yang G."/>
            <person name="Yang S."/>
            <person name="Bolund L."/>
            <person name="Kristiansen K."/>
            <person name="Zheng H."/>
            <person name="Li S."/>
            <person name="Zhang X."/>
            <person name="Yang H."/>
            <person name="Wang J."/>
            <person name="Sun R."/>
            <person name="Zhang B."/>
            <person name="Jiang S."/>
            <person name="Wang J."/>
            <person name="Du Y."/>
            <person name="Li S."/>
        </authorList>
    </citation>
    <scope>NUCLEOTIDE SEQUENCE [LARGE SCALE GENOMIC DNA]</scope>
    <source>
        <strain evidence="10">cv. 9930</strain>
    </source>
</reference>
<dbReference type="Gramene" id="KGN45736">
    <property type="protein sequence ID" value="KGN45736"/>
    <property type="gene ID" value="Csa_6G008670"/>
</dbReference>
<evidence type="ECO:0000256" key="4">
    <source>
        <dbReference type="ARBA" id="ARBA00022833"/>
    </source>
</evidence>
<evidence type="ECO:0000313" key="9">
    <source>
        <dbReference type="EMBL" id="KGN45736.1"/>
    </source>
</evidence>
<keyword evidence="10" id="KW-1185">Reference proteome</keyword>
<dbReference type="InterPro" id="IPR008906">
    <property type="entry name" value="HATC_C_dom"/>
</dbReference>
<dbReference type="Pfam" id="PF04937">
    <property type="entry name" value="DUF659"/>
    <property type="match status" value="1"/>
</dbReference>
<organism evidence="9 10">
    <name type="scientific">Cucumis sativus</name>
    <name type="common">Cucumber</name>
    <dbReference type="NCBI Taxonomy" id="3659"/>
    <lineage>
        <taxon>Eukaryota</taxon>
        <taxon>Viridiplantae</taxon>
        <taxon>Streptophyta</taxon>
        <taxon>Embryophyta</taxon>
        <taxon>Tracheophyta</taxon>
        <taxon>Spermatophyta</taxon>
        <taxon>Magnoliopsida</taxon>
        <taxon>eudicotyledons</taxon>
        <taxon>Gunneridae</taxon>
        <taxon>Pentapetalae</taxon>
        <taxon>rosids</taxon>
        <taxon>fabids</taxon>
        <taxon>Cucurbitales</taxon>
        <taxon>Cucurbitaceae</taxon>
        <taxon>Benincaseae</taxon>
        <taxon>Cucumis</taxon>
    </lineage>
</organism>
<proteinExistence type="predicted"/>
<keyword evidence="2" id="KW-0479">Metal-binding</keyword>
<feature type="domain" description="BED-type" evidence="8">
    <location>
        <begin position="75"/>
        <end position="133"/>
    </location>
</feature>
<accession>A0A0A0KD75</accession>
<evidence type="ECO:0000313" key="10">
    <source>
        <dbReference type="Proteomes" id="UP000029981"/>
    </source>
</evidence>
<keyword evidence="4" id="KW-0862">Zinc</keyword>
<gene>
    <name evidence="9" type="ORF">Csa_6G008670</name>
</gene>
<dbReference type="GO" id="GO:0003677">
    <property type="term" value="F:DNA binding"/>
    <property type="evidence" value="ECO:0007669"/>
    <property type="project" value="UniProtKB-KW"/>
</dbReference>
<keyword evidence="3 7" id="KW-0863">Zinc-finger</keyword>
<dbReference type="PROSITE" id="PS50808">
    <property type="entry name" value="ZF_BED"/>
    <property type="match status" value="1"/>
</dbReference>
<dbReference type="PANTHER" id="PTHR32166">
    <property type="entry name" value="OSJNBA0013A04.12 PROTEIN"/>
    <property type="match status" value="1"/>
</dbReference>
<dbReference type="Proteomes" id="UP000029981">
    <property type="component" value="Chromosome 6"/>
</dbReference>
<dbReference type="InterPro" id="IPR007021">
    <property type="entry name" value="DUF659"/>
</dbReference>
<dbReference type="EMBL" id="CM002927">
    <property type="protein sequence ID" value="KGN45736.1"/>
    <property type="molecule type" value="Genomic_DNA"/>
</dbReference>
<evidence type="ECO:0000259" key="8">
    <source>
        <dbReference type="PROSITE" id="PS50808"/>
    </source>
</evidence>
<evidence type="ECO:0000256" key="1">
    <source>
        <dbReference type="ARBA" id="ARBA00004123"/>
    </source>
</evidence>
<dbReference type="InterPro" id="IPR003656">
    <property type="entry name" value="Znf_BED"/>
</dbReference>
<keyword evidence="6" id="KW-0539">Nucleus</keyword>
<reference evidence="9 10" key="4">
    <citation type="journal article" date="2011" name="BMC Genomics">
        <title>RNA-Seq improves annotation of protein-coding genes in the cucumber genome.</title>
        <authorList>
            <person name="Li Z."/>
            <person name="Zhang Z."/>
            <person name="Yan P."/>
            <person name="Huang S."/>
            <person name="Fei Z."/>
            <person name="Lin K."/>
        </authorList>
    </citation>
    <scope>NUCLEOTIDE SEQUENCE [LARGE SCALE GENOMIC DNA]</scope>
    <source>
        <strain evidence="10">cv. 9930</strain>
    </source>
</reference>
<comment type="subcellular location">
    <subcellularLocation>
        <location evidence="1">Nucleus</location>
    </subcellularLocation>
</comment>
<dbReference type="Pfam" id="PF05699">
    <property type="entry name" value="Dimer_Tnp_hAT"/>
    <property type="match status" value="1"/>
</dbReference>
<evidence type="ECO:0000256" key="5">
    <source>
        <dbReference type="ARBA" id="ARBA00023125"/>
    </source>
</evidence>
<dbReference type="OMA" id="HNLQSMV"/>
<dbReference type="PANTHER" id="PTHR32166:SF88">
    <property type="entry name" value="HAT TRANSPOSON SUPERFAMILY"/>
    <property type="match status" value="1"/>
</dbReference>
<dbReference type="GO" id="GO:0046983">
    <property type="term" value="F:protein dimerization activity"/>
    <property type="evidence" value="ECO:0007669"/>
    <property type="project" value="InterPro"/>
</dbReference>
<dbReference type="STRING" id="3659.A0A0A0KD75"/>
<dbReference type="InterPro" id="IPR012337">
    <property type="entry name" value="RNaseH-like_sf"/>
</dbReference>
<protein>
    <recommendedName>
        <fullName evidence="8">BED-type domain-containing protein</fullName>
    </recommendedName>
</protein>
<dbReference type="AlphaFoldDB" id="A0A0A0KD75"/>
<evidence type="ECO:0000256" key="3">
    <source>
        <dbReference type="ARBA" id="ARBA00022771"/>
    </source>
</evidence>
<dbReference type="SUPFAM" id="SSF53098">
    <property type="entry name" value="Ribonuclease H-like"/>
    <property type="match status" value="1"/>
</dbReference>
<evidence type="ECO:0000256" key="2">
    <source>
        <dbReference type="ARBA" id="ARBA00022723"/>
    </source>
</evidence>
<keyword evidence="5" id="KW-0238">DNA-binding</keyword>
<evidence type="ECO:0000256" key="6">
    <source>
        <dbReference type="ARBA" id="ARBA00023242"/>
    </source>
</evidence>
<reference evidence="9 10" key="3">
    <citation type="journal article" date="2010" name="BMC Genomics">
        <title>Transcriptome sequencing and comparative analysis of cucumber flowers with different sex types.</title>
        <authorList>
            <person name="Guo S."/>
            <person name="Zheng Y."/>
            <person name="Joung J.G."/>
            <person name="Liu S."/>
            <person name="Zhang Z."/>
            <person name="Crasta O.R."/>
            <person name="Sobral B.W."/>
            <person name="Xu Y."/>
            <person name="Huang S."/>
            <person name="Fei Z."/>
        </authorList>
    </citation>
    <scope>NUCLEOTIDE SEQUENCE [LARGE SCALE GENOMIC DNA]</scope>
    <source>
        <strain evidence="10">cv. 9930</strain>
    </source>
</reference>
<dbReference type="GO" id="GO:0008270">
    <property type="term" value="F:zinc ion binding"/>
    <property type="evidence" value="ECO:0007669"/>
    <property type="project" value="UniProtKB-KW"/>
</dbReference>
<dbReference type="eggNOG" id="ENOG502QR6K">
    <property type="taxonomic scope" value="Eukaryota"/>
</dbReference>
<name>A0A0A0KD75_CUCSA</name>
<reference evidence="9 10" key="2">
    <citation type="journal article" date="2009" name="PLoS ONE">
        <title>An integrated genetic and cytogenetic map of the cucumber genome.</title>
        <authorList>
            <person name="Ren Y."/>
            <person name="Zhang Z."/>
            <person name="Liu J."/>
            <person name="Staub J.E."/>
            <person name="Han Y."/>
            <person name="Cheng Z."/>
            <person name="Li X."/>
            <person name="Lu J."/>
            <person name="Miao H."/>
            <person name="Kang H."/>
            <person name="Xie B."/>
            <person name="Gu X."/>
            <person name="Wang X."/>
            <person name="Du Y."/>
            <person name="Jin W."/>
            <person name="Huang S."/>
        </authorList>
    </citation>
    <scope>NUCLEOTIDE SEQUENCE [LARGE SCALE GENOMIC DNA]</scope>
    <source>
        <strain evidence="10">cv. 9930</strain>
    </source>
</reference>
<sequence length="814" mass="91969">MPPNNRIIRKPPFSFPSTLTTHNFITQTLKPNSVSFLFHQSRTRLPSTNFSTFQCLSVEIAKMSSGLQPVPITPQKHDPAWKHCQMFKNGDRVQLKCLYCHKLFKGGGIHRIKEHLAGQKGNASTCHSVPPEVQNIMQESLDGVMMKKRKRQKLDEEMTNVNTMTGEVDGISNHMDMDSSIHLIEVAEPLETNSVLLLTHEEGTSNKVGRKKGSKGKSSSCLEREMIVIPNGGGILDSNRDRNQVHMAVGRFLYDIGASLEAVNSAYFQPMIESIALAGTGIIPPSYHDIRGWILKNSMEEVRSDFDRCKATWGITGCSVMVDQWCTEAGRTMLNFLVYCPKGTVFLESVDASGIMDSPDLLYELLKKVVEQVGVKHVVQVITRFEENFAIAGRKLSDTYPTLYWTPCAASCVDLILGDIGNIEGVNTVIEQARSITRFVYNNSMVLNMVRKCTFGNDIVEPCLTRSATNFATLNRMVDLKRCLQNMVTSQEWMDSPYSKRPGGLEMLDLISSESFWSSCNSIISLTNPLLRVLRIVGSGKRPAMGYVYAAMYNAKLAIKTELINRDRYMVYWNIIDQRWEHHWRHPLYAAGFYLNPKYFYSIEGDMHGEILSGMFDCIERLVSDTNVQDKIIKEITSYKNASGDFARKTAIRARGTLLPAEWWSTCGEGGCPNLTRLATRILSQTCSSVGFKQNDALFDKLHDTRNHIEHQRLSDLVFVRSNLQLKQMATNVNEHYPTDPLSFDELGIVDDWVWKKDLSAEDCGNLEWTVLDNPPFSPPMRLPQSDGYDDLVAGFDDLEVFKRQRESEDDNIS</sequence>
<evidence type="ECO:0000256" key="7">
    <source>
        <dbReference type="PROSITE-ProRule" id="PRU00027"/>
    </source>
</evidence>
<dbReference type="GO" id="GO:0005634">
    <property type="term" value="C:nucleus"/>
    <property type="evidence" value="ECO:0007669"/>
    <property type="project" value="UniProtKB-SubCell"/>
</dbReference>